<reference evidence="2" key="1">
    <citation type="submission" date="2018-07" db="EMBL/GenBank/DDBJ databases">
        <title>Complete genome sequence of Sphingomonas bisphenolicum strain AO1, a bisphenol A degradative bacterium isolated from Japanese farm field.</title>
        <authorList>
            <person name="Murakami M."/>
            <person name="Koh M."/>
            <person name="Koba S."/>
            <person name="Matsumura Y."/>
        </authorList>
    </citation>
    <scope>NUCLEOTIDE SEQUENCE</scope>
    <source>
        <strain evidence="2">AO1</strain>
    </source>
</reference>
<dbReference type="EMBL" id="AP018817">
    <property type="protein sequence ID" value="BBF69806.1"/>
    <property type="molecule type" value="Genomic_DNA"/>
</dbReference>
<organism evidence="2 3">
    <name type="scientific">Sphingomonas bisphenolicum</name>
    <dbReference type="NCBI Taxonomy" id="296544"/>
    <lineage>
        <taxon>Bacteria</taxon>
        <taxon>Pseudomonadati</taxon>
        <taxon>Pseudomonadota</taxon>
        <taxon>Alphaproteobacteria</taxon>
        <taxon>Sphingomonadales</taxon>
        <taxon>Sphingomonadaceae</taxon>
        <taxon>Sphingomonas</taxon>
    </lineage>
</organism>
<keyword evidence="2" id="KW-0378">Hydrolase</keyword>
<evidence type="ECO:0000259" key="1">
    <source>
        <dbReference type="Pfam" id="PF04909"/>
    </source>
</evidence>
<evidence type="ECO:0000313" key="3">
    <source>
        <dbReference type="Proteomes" id="UP001059971"/>
    </source>
</evidence>
<dbReference type="PANTHER" id="PTHR35563:SF2">
    <property type="entry name" value="BARREL METAL-DEPENDENT HYDROLASE, PUTATIVE (AFU_ORTHOLOGUE AFUA_1G16240)-RELATED"/>
    <property type="match status" value="1"/>
</dbReference>
<protein>
    <submittedName>
        <fullName evidence="2">Hydrolase</fullName>
    </submittedName>
</protein>
<dbReference type="PANTHER" id="PTHR35563">
    <property type="entry name" value="BARREL METAL-DEPENDENT HYDROLASE, PUTATIVE (AFU_ORTHOLOGUE AFUA_1G16240)-RELATED"/>
    <property type="match status" value="1"/>
</dbReference>
<gene>
    <name evidence="2" type="ORF">SBA_ch1_20060</name>
</gene>
<dbReference type="SUPFAM" id="SSF51556">
    <property type="entry name" value="Metallo-dependent hydrolases"/>
    <property type="match status" value="1"/>
</dbReference>
<dbReference type="InterPro" id="IPR006311">
    <property type="entry name" value="TAT_signal"/>
</dbReference>
<dbReference type="InterPro" id="IPR006680">
    <property type="entry name" value="Amidohydro-rel"/>
</dbReference>
<dbReference type="GO" id="GO:0016787">
    <property type="term" value="F:hydrolase activity"/>
    <property type="evidence" value="ECO:0007669"/>
    <property type="project" value="UniProtKB-KW"/>
</dbReference>
<keyword evidence="3" id="KW-1185">Reference proteome</keyword>
<dbReference type="PROSITE" id="PS51318">
    <property type="entry name" value="TAT"/>
    <property type="match status" value="1"/>
</dbReference>
<accession>A0ABN5WBW4</accession>
<dbReference type="RefSeq" id="WP_261934325.1">
    <property type="nucleotide sequence ID" value="NZ_AP018817.1"/>
</dbReference>
<name>A0ABN5WBW4_9SPHN</name>
<dbReference type="Gene3D" id="3.20.20.140">
    <property type="entry name" value="Metal-dependent hydrolases"/>
    <property type="match status" value="1"/>
</dbReference>
<proteinExistence type="predicted"/>
<dbReference type="Proteomes" id="UP001059971">
    <property type="component" value="Chromosome 1"/>
</dbReference>
<feature type="domain" description="Amidohydrolase-related" evidence="1">
    <location>
        <begin position="30"/>
        <end position="288"/>
    </location>
</feature>
<sequence>MIARRTFLQGAAALAASPSFGGIFREKPTIDTHAHVFRRDLPVAERRRYTVDYNATPHDYLAMLRGNGMARGVLIQPSFLGFDNSYLLAVIARNKGMLRGIVALPRETASAEMARLGKAGIAGVRLNLIGRNDPDLDAPEWRRHMDAVAELGWQVEVQCEAARLPRLMPALLASGAPVVIDHFGRPDAALGIDDPGFRYLLTTARSGKAYVKLSAPYRVGSDLADAAAPLLLDAFGPERLLWGSDWPHTQFEAQADAKACRRALDHWVPDAGQRATILSTTPARLFGFDTPKVR</sequence>
<evidence type="ECO:0000313" key="2">
    <source>
        <dbReference type="EMBL" id="BBF69806.1"/>
    </source>
</evidence>
<dbReference type="Pfam" id="PF04909">
    <property type="entry name" value="Amidohydro_2"/>
    <property type="match status" value="1"/>
</dbReference>
<dbReference type="InterPro" id="IPR052358">
    <property type="entry name" value="Aro_Compnd_Degr_Hydrolases"/>
</dbReference>
<dbReference type="InterPro" id="IPR032466">
    <property type="entry name" value="Metal_Hydrolase"/>
</dbReference>